<protein>
    <recommendedName>
        <fullName evidence="4">Secreted protein</fullName>
    </recommendedName>
</protein>
<organism evidence="2 3">
    <name type="scientific">Phlebiopsis gigantea (strain 11061_1 CR5-6)</name>
    <name type="common">White-rot fungus</name>
    <name type="synonym">Peniophora gigantea</name>
    <dbReference type="NCBI Taxonomy" id="745531"/>
    <lineage>
        <taxon>Eukaryota</taxon>
        <taxon>Fungi</taxon>
        <taxon>Dikarya</taxon>
        <taxon>Basidiomycota</taxon>
        <taxon>Agaricomycotina</taxon>
        <taxon>Agaricomycetes</taxon>
        <taxon>Polyporales</taxon>
        <taxon>Phanerochaetaceae</taxon>
        <taxon>Phlebiopsis</taxon>
    </lineage>
</organism>
<dbReference type="AlphaFoldDB" id="A0A0C3RZ04"/>
<dbReference type="EMBL" id="KN840767">
    <property type="protein sequence ID" value="KIP01562.1"/>
    <property type="molecule type" value="Genomic_DNA"/>
</dbReference>
<accession>A0A0C3RZ04</accession>
<dbReference type="Proteomes" id="UP000053257">
    <property type="component" value="Unassembled WGS sequence"/>
</dbReference>
<reference evidence="2 3" key="1">
    <citation type="journal article" date="2014" name="PLoS Genet.">
        <title>Analysis of the Phlebiopsis gigantea genome, transcriptome and secretome provides insight into its pioneer colonization strategies of wood.</title>
        <authorList>
            <person name="Hori C."/>
            <person name="Ishida T."/>
            <person name="Igarashi K."/>
            <person name="Samejima M."/>
            <person name="Suzuki H."/>
            <person name="Master E."/>
            <person name="Ferreira P."/>
            <person name="Ruiz-Duenas F.J."/>
            <person name="Held B."/>
            <person name="Canessa P."/>
            <person name="Larrondo L.F."/>
            <person name="Schmoll M."/>
            <person name="Druzhinina I.S."/>
            <person name="Kubicek C.P."/>
            <person name="Gaskell J.A."/>
            <person name="Kersten P."/>
            <person name="St John F."/>
            <person name="Glasner J."/>
            <person name="Sabat G."/>
            <person name="Splinter BonDurant S."/>
            <person name="Syed K."/>
            <person name="Yadav J."/>
            <person name="Mgbeahuruike A.C."/>
            <person name="Kovalchuk A."/>
            <person name="Asiegbu F.O."/>
            <person name="Lackner G."/>
            <person name="Hoffmeister D."/>
            <person name="Rencoret J."/>
            <person name="Gutierrez A."/>
            <person name="Sun H."/>
            <person name="Lindquist E."/>
            <person name="Barry K."/>
            <person name="Riley R."/>
            <person name="Grigoriev I.V."/>
            <person name="Henrissat B."/>
            <person name="Kues U."/>
            <person name="Berka R.M."/>
            <person name="Martinez A.T."/>
            <person name="Covert S.F."/>
            <person name="Blanchette R.A."/>
            <person name="Cullen D."/>
        </authorList>
    </citation>
    <scope>NUCLEOTIDE SEQUENCE [LARGE SCALE GENOMIC DNA]</scope>
    <source>
        <strain evidence="2 3">11061_1 CR5-6</strain>
    </source>
</reference>
<keyword evidence="3" id="KW-1185">Reference proteome</keyword>
<sequence>MTRPERSRAAAIFLIYLLTPPLAVLSASMSFTEQSQSPVACPYTQQHLAALAAALQNWSEIPATPAPSPCVVISCRSQSLVMARAWLKATKYNVNCCSTLLEPTLGLSRSSRT</sequence>
<evidence type="ECO:0000313" key="3">
    <source>
        <dbReference type="Proteomes" id="UP000053257"/>
    </source>
</evidence>
<feature type="signal peptide" evidence="1">
    <location>
        <begin position="1"/>
        <end position="26"/>
    </location>
</feature>
<evidence type="ECO:0008006" key="4">
    <source>
        <dbReference type="Google" id="ProtNLM"/>
    </source>
</evidence>
<name>A0A0C3RZ04_PHLG1</name>
<keyword evidence="1" id="KW-0732">Signal</keyword>
<dbReference type="HOGENOM" id="CLU_2134427_0_0_1"/>
<gene>
    <name evidence="2" type="ORF">PHLGIDRAFT_348472</name>
</gene>
<proteinExistence type="predicted"/>
<evidence type="ECO:0000256" key="1">
    <source>
        <dbReference type="SAM" id="SignalP"/>
    </source>
</evidence>
<feature type="chain" id="PRO_5002178106" description="Secreted protein" evidence="1">
    <location>
        <begin position="27"/>
        <end position="113"/>
    </location>
</feature>
<evidence type="ECO:0000313" key="2">
    <source>
        <dbReference type="EMBL" id="KIP01562.1"/>
    </source>
</evidence>